<dbReference type="GO" id="GO:1990023">
    <property type="term" value="C:mitotic spindle midzone"/>
    <property type="evidence" value="ECO:0007669"/>
    <property type="project" value="TreeGrafter"/>
</dbReference>
<dbReference type="PANTHER" id="PTHR19321">
    <property type="entry name" value="PROTEIN REGULATOR OF CYTOKINESIS 1 PRC1-RELATED"/>
    <property type="match status" value="1"/>
</dbReference>
<reference evidence="2 3" key="1">
    <citation type="journal article" date="2016" name="Mol. Biol. Evol.">
        <title>Comparative Genomics of Early-Diverging Mushroom-Forming Fungi Provides Insights into the Origins of Lignocellulose Decay Capabilities.</title>
        <authorList>
            <person name="Nagy L.G."/>
            <person name="Riley R."/>
            <person name="Tritt A."/>
            <person name="Adam C."/>
            <person name="Daum C."/>
            <person name="Floudas D."/>
            <person name="Sun H."/>
            <person name="Yadav J.S."/>
            <person name="Pangilinan J."/>
            <person name="Larsson K.H."/>
            <person name="Matsuura K."/>
            <person name="Barry K."/>
            <person name="Labutti K."/>
            <person name="Kuo R."/>
            <person name="Ohm R.A."/>
            <person name="Bhattacharya S.S."/>
            <person name="Shirouzu T."/>
            <person name="Yoshinaga Y."/>
            <person name="Martin F.M."/>
            <person name="Grigoriev I.V."/>
            <person name="Hibbett D.S."/>
        </authorList>
    </citation>
    <scope>NUCLEOTIDE SEQUENCE [LARGE SCALE GENOMIC DNA]</scope>
    <source>
        <strain evidence="2 3">TUFC12733</strain>
    </source>
</reference>
<dbReference type="InterPro" id="IPR007145">
    <property type="entry name" value="MAP65_Ase1_PRC1"/>
</dbReference>
<evidence type="ECO:0000313" key="3">
    <source>
        <dbReference type="Proteomes" id="UP000076738"/>
    </source>
</evidence>
<dbReference type="GO" id="GO:0051256">
    <property type="term" value="P:mitotic spindle midzone assembly"/>
    <property type="evidence" value="ECO:0007669"/>
    <property type="project" value="TreeGrafter"/>
</dbReference>
<protein>
    <recommendedName>
        <fullName evidence="4">Microtubule associated protein</fullName>
    </recommendedName>
</protein>
<gene>
    <name evidence="2" type="ORF">CALVIDRAFT_538955</name>
</gene>
<evidence type="ECO:0000313" key="2">
    <source>
        <dbReference type="EMBL" id="KZO94497.1"/>
    </source>
</evidence>
<proteinExistence type="predicted"/>
<dbReference type="GO" id="GO:0005737">
    <property type="term" value="C:cytoplasm"/>
    <property type="evidence" value="ECO:0007669"/>
    <property type="project" value="TreeGrafter"/>
</dbReference>
<keyword evidence="3" id="KW-1185">Reference proteome</keyword>
<accession>A0A167KCF4</accession>
<feature type="compositionally biased region" description="Low complexity" evidence="1">
    <location>
        <begin position="570"/>
        <end position="579"/>
    </location>
</feature>
<dbReference type="Proteomes" id="UP000076738">
    <property type="component" value="Unassembled WGS sequence"/>
</dbReference>
<evidence type="ECO:0000256" key="1">
    <source>
        <dbReference type="SAM" id="MobiDB-lite"/>
    </source>
</evidence>
<dbReference type="PANTHER" id="PTHR19321:SF41">
    <property type="entry name" value="FASCETTO-RELATED"/>
    <property type="match status" value="1"/>
</dbReference>
<dbReference type="EMBL" id="KV417294">
    <property type="protein sequence ID" value="KZO94497.1"/>
    <property type="molecule type" value="Genomic_DNA"/>
</dbReference>
<organism evidence="2 3">
    <name type="scientific">Calocera viscosa (strain TUFC12733)</name>
    <dbReference type="NCBI Taxonomy" id="1330018"/>
    <lineage>
        <taxon>Eukaryota</taxon>
        <taxon>Fungi</taxon>
        <taxon>Dikarya</taxon>
        <taxon>Basidiomycota</taxon>
        <taxon>Agaricomycotina</taxon>
        <taxon>Dacrymycetes</taxon>
        <taxon>Dacrymycetales</taxon>
        <taxon>Dacrymycetaceae</taxon>
        <taxon>Calocera</taxon>
    </lineage>
</organism>
<feature type="region of interest" description="Disordered" evidence="1">
    <location>
        <begin position="658"/>
        <end position="707"/>
    </location>
</feature>
<name>A0A167KCF4_CALVF</name>
<dbReference type="Pfam" id="PF03999">
    <property type="entry name" value="MAP65_ASE1"/>
    <property type="match status" value="1"/>
</dbReference>
<dbReference type="Gene3D" id="1.20.58.1520">
    <property type="match status" value="1"/>
</dbReference>
<dbReference type="STRING" id="1330018.A0A167KCF4"/>
<dbReference type="OrthoDB" id="642895at2759"/>
<dbReference type="GO" id="GO:0008017">
    <property type="term" value="F:microtubule binding"/>
    <property type="evidence" value="ECO:0007669"/>
    <property type="project" value="InterPro"/>
</dbReference>
<dbReference type="AlphaFoldDB" id="A0A167KCF4"/>
<evidence type="ECO:0008006" key="4">
    <source>
        <dbReference type="Google" id="ProtNLM"/>
    </source>
</evidence>
<sequence>MSLDVPVLTPSTLLPALQVPLLTLTHSLPALHRQLGLPPSALEEDLGQLRDALLSAIDHQLERRKEEVREWEGRCLGVERKVGGLRSKVGAWGKGVAEASGEDNEILPRRLELLTQQEHKLSGLHAAKLEQLSLLSSRLTALATSLPPDFFPPEYLNIHPLPLPSTRAAGSEADLEDVTPERFSALEHELLRGKSEITNRLTNLCHLFSDLLYLHTDLLLPFPSPPSQSAEDMLRSSTSGSDALSPCPMLSAAPEALFVQFIARLEEVETEGFEPGDDLTGMEGIDPTPEVTEWAEGLKRQLEALKAERESRIQEIYDRLEGLWRRLGVGEREVDGFVEANRGSSELCVAAYEQEFQRMQELKREKMVLFVANAREEVAALWDEMMYGEEERERFAPFFDEDHSEELLTRHESEIERLRTEREEKAPILTHVQKYFQLCDEERELEAAAQDPTRLLGKRGDAGRLLREEKMRKRVQREKPKLEKELLEVVPAWEAQYDRTLLVYGQPLRGIVEDSISASEMQKENKRLHKGAKALPPRSQTPAEPMSRKRAPSALANPSTVKRQKIAHGAPATAPAAQRAARPLGIATNVYDTPGFSFAPPHTASRLPATATAGRSASASVAVTGYGKLGYGAPPATMVRLPTSSSVFGSNVRIPSATEERIRNAQQRRSKKESFRPRPSTMGFGLGAGAGAGMRPAWEAVREEEEP</sequence>
<feature type="region of interest" description="Disordered" evidence="1">
    <location>
        <begin position="520"/>
        <end position="579"/>
    </location>
</feature>